<accession>A0A9Q0LCS0</accession>
<feature type="region of interest" description="Disordered" evidence="1">
    <location>
        <begin position="356"/>
        <end position="393"/>
    </location>
</feature>
<reference evidence="2" key="1">
    <citation type="submission" date="2022-10" db="EMBL/GenBank/DDBJ databases">
        <title>Novel sulphate-reducing endosymbionts in the free-living metamonad Anaeramoeba.</title>
        <authorList>
            <person name="Jerlstrom-Hultqvist J."/>
            <person name="Cepicka I."/>
            <person name="Gallot-Lavallee L."/>
            <person name="Salas-Leiva D."/>
            <person name="Curtis B.A."/>
            <person name="Zahonova K."/>
            <person name="Pipaliya S."/>
            <person name="Dacks J."/>
            <person name="Roger A.J."/>
        </authorList>
    </citation>
    <scope>NUCLEOTIDE SEQUENCE</scope>
    <source>
        <strain evidence="2">BMAN</strain>
    </source>
</reference>
<dbReference type="GO" id="GO:0003684">
    <property type="term" value="F:damaged DNA binding"/>
    <property type="evidence" value="ECO:0007669"/>
    <property type="project" value="TreeGrafter"/>
</dbReference>
<dbReference type="Gene3D" id="3.40.50.12650">
    <property type="match status" value="1"/>
</dbReference>
<dbReference type="PANTHER" id="PTHR23240">
    <property type="entry name" value="DNA CROSS-LINK REPAIR PROTEIN PSO2/SNM1-RELATED"/>
    <property type="match status" value="1"/>
</dbReference>
<protein>
    <submittedName>
        <fullName evidence="2">Protein artemis</fullName>
    </submittedName>
</protein>
<dbReference type="Proteomes" id="UP001149090">
    <property type="component" value="Unassembled WGS sequence"/>
</dbReference>
<feature type="compositionally biased region" description="Low complexity" evidence="1">
    <location>
        <begin position="378"/>
        <end position="393"/>
    </location>
</feature>
<dbReference type="GO" id="GO:0006303">
    <property type="term" value="P:double-strand break repair via nonhomologous end joining"/>
    <property type="evidence" value="ECO:0007669"/>
    <property type="project" value="TreeGrafter"/>
</dbReference>
<keyword evidence="3" id="KW-1185">Reference proteome</keyword>
<organism evidence="2 3">
    <name type="scientific">Anaeramoeba ignava</name>
    <name type="common">Anaerobic marine amoeba</name>
    <dbReference type="NCBI Taxonomy" id="1746090"/>
    <lineage>
        <taxon>Eukaryota</taxon>
        <taxon>Metamonada</taxon>
        <taxon>Anaeramoebidae</taxon>
        <taxon>Anaeramoeba</taxon>
    </lineage>
</organism>
<dbReference type="Gene3D" id="3.60.15.10">
    <property type="entry name" value="Ribonuclease Z/Hydroxyacylglutathione hydrolase-like"/>
    <property type="match status" value="1"/>
</dbReference>
<gene>
    <name evidence="2" type="ORF">M0811_11004</name>
</gene>
<dbReference type="OMA" id="ITIHIME"/>
<dbReference type="GO" id="GO:0035312">
    <property type="term" value="F:5'-3' DNA exonuclease activity"/>
    <property type="evidence" value="ECO:0007669"/>
    <property type="project" value="TreeGrafter"/>
</dbReference>
<evidence type="ECO:0000256" key="1">
    <source>
        <dbReference type="SAM" id="MobiDB-lite"/>
    </source>
</evidence>
<proteinExistence type="predicted"/>
<dbReference type="GO" id="GO:0036297">
    <property type="term" value="P:interstrand cross-link repair"/>
    <property type="evidence" value="ECO:0007669"/>
    <property type="project" value="TreeGrafter"/>
</dbReference>
<evidence type="ECO:0000313" key="3">
    <source>
        <dbReference type="Proteomes" id="UP001149090"/>
    </source>
</evidence>
<dbReference type="AlphaFoldDB" id="A0A9Q0LCS0"/>
<dbReference type="InterPro" id="IPR036866">
    <property type="entry name" value="RibonucZ/Hydroxyglut_hydro"/>
</dbReference>
<name>A0A9Q0LCS0_ANAIG</name>
<dbReference type="OrthoDB" id="262529at2759"/>
<sequence length="393" mass="45855">MRLKNLPISVDSLIPEKDIYCYFITSYRSKSIKGITKNWNHGIIYCTQITAKLITENYEIENKRVIGLDLNTPHMISIGANTESTITVIPIRSHNIIGSCMFLFQSKEGNILYTGNFRFDNFEIYDEKSFNLLSKYKKNISTLYIDNTYCNPKFKQKFPSKNQSSQLIQSICQSHSQNIFVFTFAYNLGIEDILIQLSEAFHSKIFVPKEIIHLLQIIDKSNFNEFQLSNYFTSQKNVKFLLFSSYKFDFEKTQKTIGNDFITIHIMEPKQNTFANPNNTKEYFVQISFHPSYSEIENFLHFIEPRDIKPIYIDSPFEFSETTLDYLFPKDTEEFKNLRLQLQGLSVNEPINYSSNSKNFPKLRSPKKRGKGAKFIDSSDSSNENNQDNQDNL</sequence>
<evidence type="ECO:0000313" key="2">
    <source>
        <dbReference type="EMBL" id="KAJ5070338.1"/>
    </source>
</evidence>
<dbReference type="SUPFAM" id="SSF56281">
    <property type="entry name" value="Metallo-hydrolase/oxidoreductase"/>
    <property type="match status" value="1"/>
</dbReference>
<dbReference type="EMBL" id="JAPDFW010000096">
    <property type="protein sequence ID" value="KAJ5070338.1"/>
    <property type="molecule type" value="Genomic_DNA"/>
</dbReference>
<comment type="caution">
    <text evidence="2">The sequence shown here is derived from an EMBL/GenBank/DDBJ whole genome shotgun (WGS) entry which is preliminary data.</text>
</comment>